<sequence>MIEHDRLFKELITTFFVEFIDLFFPKTAVAIDSKTIEFLDQGKEAEADQNSIFVKTRLRMREACFWISIESQGKSDIDFNRRIFHKYAQLDATYNLPIYPIILFPIDPPQRPEPNYYRVEFVDRKVMDFNFLTLQMSRLNWRDFLKRRNPVAAALMTTMNVKISDKPAVKAECLRLLATLKLDAGRLKVVSNFIDTYLKLSEAEEQVFKREVERMGLLEREQVMDLVSGAGQQQQTLEAGAKQEALSLVIRLLNRRLSGLNPELAERVQRLPVNQVEDLGEALLDFGNEEDLRNWLDQPR</sequence>
<dbReference type="EMBL" id="PQWO01000004">
    <property type="protein sequence ID" value="PZD73838.1"/>
    <property type="molecule type" value="Genomic_DNA"/>
</dbReference>
<proteinExistence type="predicted"/>
<evidence type="ECO:0000313" key="3">
    <source>
        <dbReference type="Proteomes" id="UP000248857"/>
    </source>
</evidence>
<evidence type="ECO:0000259" key="1">
    <source>
        <dbReference type="Pfam" id="PF14261"/>
    </source>
</evidence>
<evidence type="ECO:0000313" key="2">
    <source>
        <dbReference type="EMBL" id="PZD73838.1"/>
    </source>
</evidence>
<comment type="caution">
    <text evidence="2">The sequence shown here is derived from an EMBL/GenBank/DDBJ whole genome shotgun (WGS) entry which is preliminary data.</text>
</comment>
<dbReference type="Pfam" id="PF14261">
    <property type="entry name" value="DUF4351"/>
    <property type="match status" value="1"/>
</dbReference>
<gene>
    <name evidence="2" type="ORF">C1752_01730</name>
</gene>
<name>A0A2W1JKB7_9CYAN</name>
<dbReference type="RefSeq" id="WP_110985833.1">
    <property type="nucleotide sequence ID" value="NZ_CAWNWM010000004.1"/>
</dbReference>
<dbReference type="PANTHER" id="PTHR35586">
    <property type="entry name" value="SLL1691 PROTEIN"/>
    <property type="match status" value="1"/>
</dbReference>
<dbReference type="AlphaFoldDB" id="A0A2W1JKB7"/>
<organism evidence="2 3">
    <name type="scientific">Acaryochloris thomasi RCC1774</name>
    <dbReference type="NCBI Taxonomy" id="1764569"/>
    <lineage>
        <taxon>Bacteria</taxon>
        <taxon>Bacillati</taxon>
        <taxon>Cyanobacteriota</taxon>
        <taxon>Cyanophyceae</taxon>
        <taxon>Acaryochloridales</taxon>
        <taxon>Acaryochloridaceae</taxon>
        <taxon>Acaryochloris</taxon>
        <taxon>Acaryochloris thomasi</taxon>
    </lineage>
</organism>
<dbReference type="OrthoDB" id="569771at2"/>
<protein>
    <recommendedName>
        <fullName evidence="1">DUF4351 domain-containing protein</fullName>
    </recommendedName>
</protein>
<dbReference type="Proteomes" id="UP000248857">
    <property type="component" value="Unassembled WGS sequence"/>
</dbReference>
<feature type="domain" description="DUF4351" evidence="1">
    <location>
        <begin position="239"/>
        <end position="296"/>
    </location>
</feature>
<keyword evidence="3" id="KW-1185">Reference proteome</keyword>
<dbReference type="InterPro" id="IPR025587">
    <property type="entry name" value="DUF4351"/>
</dbReference>
<accession>A0A2W1JKB7</accession>
<reference evidence="2 3" key="1">
    <citation type="journal article" date="2018" name="Sci. Rep.">
        <title>A novel species of the marine cyanobacterium Acaryochloris with a unique pigment content and lifestyle.</title>
        <authorList>
            <person name="Partensky F."/>
            <person name="Six C."/>
            <person name="Ratin M."/>
            <person name="Garczarek L."/>
            <person name="Vaulot D."/>
            <person name="Probert I."/>
            <person name="Calteau A."/>
            <person name="Gourvil P."/>
            <person name="Marie D."/>
            <person name="Grebert T."/>
            <person name="Bouchier C."/>
            <person name="Le Panse S."/>
            <person name="Gachenot M."/>
            <person name="Rodriguez F."/>
            <person name="Garrido J.L."/>
        </authorList>
    </citation>
    <scope>NUCLEOTIDE SEQUENCE [LARGE SCALE GENOMIC DNA]</scope>
    <source>
        <strain evidence="2 3">RCC1774</strain>
    </source>
</reference>
<dbReference type="PANTHER" id="PTHR35586:SF1">
    <property type="entry name" value="SLL1691 PROTEIN"/>
    <property type="match status" value="1"/>
</dbReference>